<proteinExistence type="predicted"/>
<evidence type="ECO:0000313" key="2">
    <source>
        <dbReference type="Proteomes" id="UP000056968"/>
    </source>
</evidence>
<accession>A0A0S3F2E0</accession>
<dbReference type="Proteomes" id="UP000056968">
    <property type="component" value="Chromosome"/>
</dbReference>
<name>A0A0S3F2E0_9SPHN</name>
<dbReference type="STRING" id="1332080.ATN00_17945"/>
<dbReference type="RefSeq" id="WP_062067236.1">
    <property type="nucleotide sequence ID" value="NZ_CP013264.1"/>
</dbReference>
<gene>
    <name evidence="1" type="ORF">ATN00_17945</name>
</gene>
<evidence type="ECO:0000313" key="1">
    <source>
        <dbReference type="EMBL" id="ALR21893.1"/>
    </source>
</evidence>
<protein>
    <submittedName>
        <fullName evidence="1">Uncharacterized protein</fullName>
    </submittedName>
</protein>
<sequence>MLPKAQIQIAAEIRAKIGNGQKATALAKKANMCWIRGIKEFEAPSLFDSQFLDIDVSTNEGIIGGFNHVKSLIEKAFTRCGLTVQCVSARHMFEPNAVTICATGFVHQGIGYDKLNLCFLFYPSQVAKMQDLASRDVEPRTFDLTLQSMKGN</sequence>
<dbReference type="KEGG" id="sbd:ATN00_17945"/>
<reference evidence="1 2" key="1">
    <citation type="submission" date="2015-11" db="EMBL/GenBank/DDBJ databases">
        <title>A Two-component Flavoprotein Monooxygenase System MeaXY Responsible for para-Hydroxylation of 2-Methyl-6-ethylaniline and 2,6-Diethylaniline in Sphingobium baderi DE-13.</title>
        <authorList>
            <person name="Cheng M."/>
            <person name="Meng Q."/>
            <person name="Yang Y."/>
            <person name="Chu C."/>
            <person name="Yan X."/>
            <person name="He J."/>
            <person name="Li S."/>
        </authorList>
    </citation>
    <scope>NUCLEOTIDE SEQUENCE [LARGE SCALE GENOMIC DNA]</scope>
    <source>
        <strain evidence="1 2">DE-13</strain>
    </source>
</reference>
<organism evidence="1 2">
    <name type="scientific">Sphingobium baderi</name>
    <dbReference type="NCBI Taxonomy" id="1332080"/>
    <lineage>
        <taxon>Bacteria</taxon>
        <taxon>Pseudomonadati</taxon>
        <taxon>Pseudomonadota</taxon>
        <taxon>Alphaproteobacteria</taxon>
        <taxon>Sphingomonadales</taxon>
        <taxon>Sphingomonadaceae</taxon>
        <taxon>Sphingobium</taxon>
    </lineage>
</organism>
<dbReference type="EMBL" id="CP013264">
    <property type="protein sequence ID" value="ALR21893.1"/>
    <property type="molecule type" value="Genomic_DNA"/>
</dbReference>
<keyword evidence="2" id="KW-1185">Reference proteome</keyword>
<dbReference type="AlphaFoldDB" id="A0A0S3F2E0"/>